<evidence type="ECO:0000256" key="1">
    <source>
        <dbReference type="SAM" id="SignalP"/>
    </source>
</evidence>
<dbReference type="Proteomes" id="UP001054945">
    <property type="component" value="Unassembled WGS sequence"/>
</dbReference>
<keyword evidence="1" id="KW-0732">Signal</keyword>
<proteinExistence type="predicted"/>
<reference evidence="2 3" key="1">
    <citation type="submission" date="2021-06" db="EMBL/GenBank/DDBJ databases">
        <title>Caerostris extrusa draft genome.</title>
        <authorList>
            <person name="Kono N."/>
            <person name="Arakawa K."/>
        </authorList>
    </citation>
    <scope>NUCLEOTIDE SEQUENCE [LARGE SCALE GENOMIC DNA]</scope>
</reference>
<organism evidence="2 3">
    <name type="scientific">Caerostris extrusa</name>
    <name type="common">Bark spider</name>
    <name type="synonym">Caerostris bankana</name>
    <dbReference type="NCBI Taxonomy" id="172846"/>
    <lineage>
        <taxon>Eukaryota</taxon>
        <taxon>Metazoa</taxon>
        <taxon>Ecdysozoa</taxon>
        <taxon>Arthropoda</taxon>
        <taxon>Chelicerata</taxon>
        <taxon>Arachnida</taxon>
        <taxon>Araneae</taxon>
        <taxon>Araneomorphae</taxon>
        <taxon>Entelegynae</taxon>
        <taxon>Araneoidea</taxon>
        <taxon>Araneidae</taxon>
        <taxon>Caerostris</taxon>
    </lineage>
</organism>
<accession>A0AAV4XSF4</accession>
<dbReference type="AlphaFoldDB" id="A0AAV4XSF4"/>
<dbReference type="EMBL" id="BPLR01000701">
    <property type="protein sequence ID" value="GIY96784.1"/>
    <property type="molecule type" value="Genomic_DNA"/>
</dbReference>
<sequence>MHISTLLLCFRSELIAIDVAFNATKSVTSSADIWILSNSRSAMQHLGSRWCPWVQRIVQTTNSKLISGHIKCLSSDKRQKSFLHVPTVTQNRRLLNTC</sequence>
<evidence type="ECO:0008006" key="4">
    <source>
        <dbReference type="Google" id="ProtNLM"/>
    </source>
</evidence>
<protein>
    <recommendedName>
        <fullName evidence="4">Secreted protein</fullName>
    </recommendedName>
</protein>
<comment type="caution">
    <text evidence="2">The sequence shown here is derived from an EMBL/GenBank/DDBJ whole genome shotgun (WGS) entry which is preliminary data.</text>
</comment>
<evidence type="ECO:0000313" key="3">
    <source>
        <dbReference type="Proteomes" id="UP001054945"/>
    </source>
</evidence>
<evidence type="ECO:0000313" key="2">
    <source>
        <dbReference type="EMBL" id="GIY96784.1"/>
    </source>
</evidence>
<gene>
    <name evidence="2" type="ORF">CEXT_503971</name>
</gene>
<feature type="signal peptide" evidence="1">
    <location>
        <begin position="1"/>
        <end position="16"/>
    </location>
</feature>
<name>A0AAV4XSF4_CAEEX</name>
<keyword evidence="3" id="KW-1185">Reference proteome</keyword>
<feature type="chain" id="PRO_5043887429" description="Secreted protein" evidence="1">
    <location>
        <begin position="17"/>
        <end position="98"/>
    </location>
</feature>